<proteinExistence type="predicted"/>
<evidence type="ECO:0000313" key="1">
    <source>
        <dbReference type="EMBL" id="GAA0167963.1"/>
    </source>
</evidence>
<keyword evidence="2" id="KW-1185">Reference proteome</keyword>
<evidence type="ECO:0000313" key="2">
    <source>
        <dbReference type="Proteomes" id="UP001454036"/>
    </source>
</evidence>
<gene>
    <name evidence="1" type="ORF">LIER_22790</name>
</gene>
<dbReference type="EMBL" id="BAABME010006291">
    <property type="protein sequence ID" value="GAA0167963.1"/>
    <property type="molecule type" value="Genomic_DNA"/>
</dbReference>
<organism evidence="1 2">
    <name type="scientific">Lithospermum erythrorhizon</name>
    <name type="common">Purple gromwell</name>
    <name type="synonym">Lithospermum officinale var. erythrorhizon</name>
    <dbReference type="NCBI Taxonomy" id="34254"/>
    <lineage>
        <taxon>Eukaryota</taxon>
        <taxon>Viridiplantae</taxon>
        <taxon>Streptophyta</taxon>
        <taxon>Embryophyta</taxon>
        <taxon>Tracheophyta</taxon>
        <taxon>Spermatophyta</taxon>
        <taxon>Magnoliopsida</taxon>
        <taxon>eudicotyledons</taxon>
        <taxon>Gunneridae</taxon>
        <taxon>Pentapetalae</taxon>
        <taxon>asterids</taxon>
        <taxon>lamiids</taxon>
        <taxon>Boraginales</taxon>
        <taxon>Boraginaceae</taxon>
        <taxon>Boraginoideae</taxon>
        <taxon>Lithospermeae</taxon>
        <taxon>Lithospermum</taxon>
    </lineage>
</organism>
<comment type="caution">
    <text evidence="1">The sequence shown here is derived from an EMBL/GenBank/DDBJ whole genome shotgun (WGS) entry which is preliminary data.</text>
</comment>
<name>A0AAV3QWD9_LITER</name>
<dbReference type="Proteomes" id="UP001454036">
    <property type="component" value="Unassembled WGS sequence"/>
</dbReference>
<sequence length="299" mass="33434">MPCRLCLHKSPLLLRPWPATGNQYPFKPPLASRRPSSSRLPPQSKAIRADVHRCDSELSKTGLVNLRSRYDIPSSVMLLHLEPTGRATTPPPGIRTFFIVALNNGLRLPVYPYIGEVLSLAEVCPVQLMPNMWLSIIGSYSACLLHDMTPTTEFFLTSSSQRNQKNGFLYFTVRPHMKGLCEAFLSKVEPDTWRPFFFYVDGDGLPPDVPSSFTEHPKSNAALIRTTKHKADAHAFSTYWQDNHSMPLHFYTDHCVLKVAGLFPVTIVDLGVLEALRVSFSVPEYVPLPPPAAVPDQPP</sequence>
<protein>
    <submittedName>
        <fullName evidence="1">Uncharacterized protein</fullName>
    </submittedName>
</protein>
<dbReference type="AlphaFoldDB" id="A0AAV3QWD9"/>
<reference evidence="1 2" key="1">
    <citation type="submission" date="2024-01" db="EMBL/GenBank/DDBJ databases">
        <title>The complete chloroplast genome sequence of Lithospermum erythrorhizon: insights into the phylogenetic relationship among Boraginaceae species and the maternal lineages of purple gromwells.</title>
        <authorList>
            <person name="Okada T."/>
            <person name="Watanabe K."/>
        </authorList>
    </citation>
    <scope>NUCLEOTIDE SEQUENCE [LARGE SCALE GENOMIC DNA]</scope>
</reference>
<accession>A0AAV3QWD9</accession>